<dbReference type="Gene3D" id="2.170.130.10">
    <property type="entry name" value="TonB-dependent receptor, plug domain"/>
    <property type="match status" value="1"/>
</dbReference>
<evidence type="ECO:0000256" key="8">
    <source>
        <dbReference type="PROSITE-ProRule" id="PRU01360"/>
    </source>
</evidence>
<evidence type="ECO:0000259" key="12">
    <source>
        <dbReference type="Pfam" id="PF00593"/>
    </source>
</evidence>
<name>A0ABV6BHK9_9GAMM</name>
<dbReference type="Proteomes" id="UP001589813">
    <property type="component" value="Unassembled WGS sequence"/>
</dbReference>
<evidence type="ECO:0000256" key="7">
    <source>
        <dbReference type="ARBA" id="ARBA00023237"/>
    </source>
</evidence>
<dbReference type="Pfam" id="PF07715">
    <property type="entry name" value="Plug"/>
    <property type="match status" value="1"/>
</dbReference>
<dbReference type="PROSITE" id="PS52016">
    <property type="entry name" value="TONB_DEPENDENT_REC_3"/>
    <property type="match status" value="1"/>
</dbReference>
<dbReference type="PANTHER" id="PTHR30069">
    <property type="entry name" value="TONB-DEPENDENT OUTER MEMBRANE RECEPTOR"/>
    <property type="match status" value="1"/>
</dbReference>
<evidence type="ECO:0000256" key="1">
    <source>
        <dbReference type="ARBA" id="ARBA00004571"/>
    </source>
</evidence>
<organism evidence="14 15">
    <name type="scientific">Rheinheimera tilapiae</name>
    <dbReference type="NCBI Taxonomy" id="875043"/>
    <lineage>
        <taxon>Bacteria</taxon>
        <taxon>Pseudomonadati</taxon>
        <taxon>Pseudomonadota</taxon>
        <taxon>Gammaproteobacteria</taxon>
        <taxon>Chromatiales</taxon>
        <taxon>Chromatiaceae</taxon>
        <taxon>Rheinheimera</taxon>
    </lineage>
</organism>
<comment type="caution">
    <text evidence="14">The sequence shown here is derived from an EMBL/GenBank/DDBJ whole genome shotgun (WGS) entry which is preliminary data.</text>
</comment>
<reference evidence="14 15" key="1">
    <citation type="submission" date="2024-09" db="EMBL/GenBank/DDBJ databases">
        <authorList>
            <person name="Sun Q."/>
            <person name="Mori K."/>
        </authorList>
    </citation>
    <scope>NUCLEOTIDE SEQUENCE [LARGE SCALE GENOMIC DNA]</scope>
    <source>
        <strain evidence="14 15">KCTC 23315</strain>
    </source>
</reference>
<evidence type="ECO:0000259" key="13">
    <source>
        <dbReference type="Pfam" id="PF07715"/>
    </source>
</evidence>
<evidence type="ECO:0000256" key="6">
    <source>
        <dbReference type="ARBA" id="ARBA00023136"/>
    </source>
</evidence>
<accession>A0ABV6BHK9</accession>
<dbReference type="SUPFAM" id="SSF56935">
    <property type="entry name" value="Porins"/>
    <property type="match status" value="1"/>
</dbReference>
<feature type="domain" description="TonB-dependent receptor plug" evidence="13">
    <location>
        <begin position="82"/>
        <end position="191"/>
    </location>
</feature>
<gene>
    <name evidence="14" type="ORF">ACFFJP_16405</name>
</gene>
<feature type="chain" id="PRO_5046201345" evidence="11">
    <location>
        <begin position="22"/>
        <end position="677"/>
    </location>
</feature>
<keyword evidence="15" id="KW-1185">Reference proteome</keyword>
<keyword evidence="5 9" id="KW-0798">TonB box</keyword>
<evidence type="ECO:0000256" key="11">
    <source>
        <dbReference type="SAM" id="SignalP"/>
    </source>
</evidence>
<feature type="domain" description="TonB-dependent receptor-like beta-barrel" evidence="12">
    <location>
        <begin position="272"/>
        <end position="641"/>
    </location>
</feature>
<dbReference type="InterPro" id="IPR039426">
    <property type="entry name" value="TonB-dep_rcpt-like"/>
</dbReference>
<dbReference type="RefSeq" id="WP_377246601.1">
    <property type="nucleotide sequence ID" value="NZ_JBHLXP010000005.1"/>
</dbReference>
<evidence type="ECO:0000313" key="15">
    <source>
        <dbReference type="Proteomes" id="UP001589813"/>
    </source>
</evidence>
<comment type="subcellular location">
    <subcellularLocation>
        <location evidence="1 8">Cell outer membrane</location>
        <topology evidence="1 8">Multi-pass membrane protein</topology>
    </subcellularLocation>
</comment>
<dbReference type="PANTHER" id="PTHR30069:SF50">
    <property type="entry name" value="TONB-DEPENDENT RECEPTOR HI_1217-RELATED"/>
    <property type="match status" value="1"/>
</dbReference>
<dbReference type="InterPro" id="IPR012910">
    <property type="entry name" value="Plug_dom"/>
</dbReference>
<protein>
    <submittedName>
        <fullName evidence="14">TonB-dependent receptor plug domain-containing protein</fullName>
    </submittedName>
</protein>
<keyword evidence="2 8" id="KW-0813">Transport</keyword>
<evidence type="ECO:0000313" key="14">
    <source>
        <dbReference type="EMBL" id="MFC0049884.1"/>
    </source>
</evidence>
<evidence type="ECO:0000256" key="2">
    <source>
        <dbReference type="ARBA" id="ARBA00022448"/>
    </source>
</evidence>
<feature type="signal peptide" evidence="11">
    <location>
        <begin position="1"/>
        <end position="21"/>
    </location>
</feature>
<sequence length="677" mass="76184">MARISWLTATSLVLLSWSVIAQTTKAQTTETEAPTQEAVQTSTANSSPATPSLEQLLSTPLSDVPQQIEVSTAARYAQSSNQSVNVTYVVTAADIELFQWQTLAQILQSLPGIYISSDSAFLYVGVRGLGQPGDFNSRLLFMLDGVRINENIYDAGLLGSDAIIDVENIDRVEFAAGPGAAVYGNNAFFGVVNILTKTAQQLRGGALRMTMQNNGSNRYFFNTARRLEQGAEWWFSASHQQHPELPLAFEPPAGDAEAYQALNHEHLSRLRVGYRQQGLRFQALWSGQTRYSPSSLLTPAGWQTVAVADQNDNFLLSLAHQHTIAEDLTLSGHLNQSGSRYQRNIPIYHPDFAQTILHNDQLGRWFSGDLLLQYQGLTAHDLLFGLEFQDDVRQQIEVLLAASNELYQGYYGHNQRKSMFVQDQWQLLPQHSLLLGVRYDDSRVSPARWSPRVGWIWQLNDAQNLKLLHGSAYRSANLYEFATNSSFFAPQPEVETVTSTELTFEQQLSRQFSYRLSWYYADIDDLIALEPAEAVFTNSNHMHNYGTELTLDWRLQSGAMFSAAWSWQRGQNALGQRLQNSPQHLVKLQFQQPISWLDAQFSATALGMSQRWVGDSPLAAYVVIDLGLTWQLSTEHLLAIQLQNAGDRMIFDRPIQSNPPALQPGRVFSVTWRWQLW</sequence>
<feature type="region of interest" description="Disordered" evidence="10">
    <location>
        <begin position="26"/>
        <end position="52"/>
    </location>
</feature>
<evidence type="ECO:0000256" key="9">
    <source>
        <dbReference type="RuleBase" id="RU003357"/>
    </source>
</evidence>
<evidence type="ECO:0000256" key="10">
    <source>
        <dbReference type="SAM" id="MobiDB-lite"/>
    </source>
</evidence>
<dbReference type="InterPro" id="IPR037066">
    <property type="entry name" value="Plug_dom_sf"/>
</dbReference>
<keyword evidence="4 8" id="KW-0812">Transmembrane</keyword>
<keyword evidence="14" id="KW-0675">Receptor</keyword>
<dbReference type="Pfam" id="PF00593">
    <property type="entry name" value="TonB_dep_Rec_b-barrel"/>
    <property type="match status" value="1"/>
</dbReference>
<dbReference type="InterPro" id="IPR036942">
    <property type="entry name" value="Beta-barrel_TonB_sf"/>
</dbReference>
<evidence type="ECO:0000256" key="3">
    <source>
        <dbReference type="ARBA" id="ARBA00022452"/>
    </source>
</evidence>
<keyword evidence="7 8" id="KW-0998">Cell outer membrane</keyword>
<dbReference type="EMBL" id="JBHLXP010000005">
    <property type="protein sequence ID" value="MFC0049884.1"/>
    <property type="molecule type" value="Genomic_DNA"/>
</dbReference>
<keyword evidence="6 8" id="KW-0472">Membrane</keyword>
<comment type="similarity">
    <text evidence="8 9">Belongs to the TonB-dependent receptor family.</text>
</comment>
<keyword evidence="3 8" id="KW-1134">Transmembrane beta strand</keyword>
<dbReference type="InterPro" id="IPR000531">
    <property type="entry name" value="Beta-barrel_TonB"/>
</dbReference>
<keyword evidence="11" id="KW-0732">Signal</keyword>
<evidence type="ECO:0000256" key="4">
    <source>
        <dbReference type="ARBA" id="ARBA00022692"/>
    </source>
</evidence>
<dbReference type="Gene3D" id="2.40.170.20">
    <property type="entry name" value="TonB-dependent receptor, beta-barrel domain"/>
    <property type="match status" value="1"/>
</dbReference>
<evidence type="ECO:0000256" key="5">
    <source>
        <dbReference type="ARBA" id="ARBA00023077"/>
    </source>
</evidence>
<proteinExistence type="inferred from homology"/>